<dbReference type="eggNOG" id="COG3541">
    <property type="taxonomic scope" value="Bacteria"/>
</dbReference>
<dbReference type="Proteomes" id="UP000018851">
    <property type="component" value="Chromosome"/>
</dbReference>
<protein>
    <recommendedName>
        <fullName evidence="3">Nucleotidyltransferase</fullName>
    </recommendedName>
</protein>
<proteinExistence type="predicted"/>
<dbReference type="RefSeq" id="WP_025295586.1">
    <property type="nucleotide sequence ID" value="NZ_CP006644.1"/>
</dbReference>
<dbReference type="InterPro" id="IPR018775">
    <property type="entry name" value="RlaP"/>
</dbReference>
<keyword evidence="2" id="KW-1185">Reference proteome</keyword>
<dbReference type="STRING" id="1123269.NX02_29755"/>
<dbReference type="AlphaFoldDB" id="W0AK73"/>
<organism evidence="1 2">
    <name type="scientific">Sphingomonas sanxanigenens DSM 19645 = NX02</name>
    <dbReference type="NCBI Taxonomy" id="1123269"/>
    <lineage>
        <taxon>Bacteria</taxon>
        <taxon>Pseudomonadati</taxon>
        <taxon>Pseudomonadota</taxon>
        <taxon>Alphaproteobacteria</taxon>
        <taxon>Sphingomonadales</taxon>
        <taxon>Sphingomonadaceae</taxon>
        <taxon>Sphingomonas</taxon>
    </lineage>
</organism>
<reference evidence="1 2" key="1">
    <citation type="submission" date="2013-07" db="EMBL/GenBank/DDBJ databases">
        <title>Completed genome of Sphingomonas sanxanigenens NX02.</title>
        <authorList>
            <person name="Ma T."/>
            <person name="Huang H."/>
            <person name="Wu M."/>
            <person name="Li X."/>
            <person name="Li G."/>
        </authorList>
    </citation>
    <scope>NUCLEOTIDE SEQUENCE [LARGE SCALE GENOMIC DNA]</scope>
    <source>
        <strain evidence="1 2">NX02</strain>
    </source>
</reference>
<dbReference type="KEGG" id="ssan:NX02_29755"/>
<dbReference type="PANTHER" id="PTHR34817">
    <property type="entry name" value="NUCLEOTIDYLTRANSFERASE"/>
    <property type="match status" value="1"/>
</dbReference>
<evidence type="ECO:0000313" key="1">
    <source>
        <dbReference type="EMBL" id="AHE57511.1"/>
    </source>
</evidence>
<dbReference type="PATRIC" id="fig|1123269.5.peg.5831"/>
<dbReference type="OrthoDB" id="9796845at2"/>
<dbReference type="PANTHER" id="PTHR34817:SF2">
    <property type="entry name" value="NUCLEOTIDYLTRANSFERASE"/>
    <property type="match status" value="1"/>
</dbReference>
<accession>W0AK73</accession>
<dbReference type="EMBL" id="CP006644">
    <property type="protein sequence ID" value="AHE57511.1"/>
    <property type="molecule type" value="Genomic_DNA"/>
</dbReference>
<gene>
    <name evidence="1" type="ORF">NX02_29755</name>
</gene>
<evidence type="ECO:0000313" key="2">
    <source>
        <dbReference type="Proteomes" id="UP000018851"/>
    </source>
</evidence>
<evidence type="ECO:0008006" key="3">
    <source>
        <dbReference type="Google" id="ProtNLM"/>
    </source>
</evidence>
<name>W0AK73_9SPHN</name>
<dbReference type="Pfam" id="PF10127">
    <property type="entry name" value="RlaP"/>
    <property type="match status" value="1"/>
</dbReference>
<sequence length="271" mass="30843">MLRAIPDAFDRGKLAEVDGRLDVITADEHVDIRLAIESGSRAWGFPSPDSDYDCRFLFVRRAEDYLSPWQKRDVIETPLIDELDVNGWELGKALKLLLKGNAVVIEWLMSPIVYRGDVSFRDGMLASAQRHTDRVAIARHYLHLGERQRNTYFADHKHVALKKLFYSLRPAAALRWLRLHPDARIAPMHFPTLLDECEPPAEVQKIAGELIARKAVTRELGAGPLPDPIRVFIDAEFETAHQHFAKRPNRLSTEAKADAEAFFRTMLGERG</sequence>
<dbReference type="HOGENOM" id="CLU_084690_0_0_5"/>